<dbReference type="Proteomes" id="UP000237144">
    <property type="component" value="Unassembled WGS sequence"/>
</dbReference>
<feature type="compositionally biased region" description="Low complexity" evidence="1">
    <location>
        <begin position="193"/>
        <end position="217"/>
    </location>
</feature>
<dbReference type="OrthoDB" id="39175at2759"/>
<dbReference type="SUPFAM" id="SSF57701">
    <property type="entry name" value="Zn2/Cys6 DNA-binding domain"/>
    <property type="match status" value="1"/>
</dbReference>
<evidence type="ECO:0000313" key="3">
    <source>
        <dbReference type="EMBL" id="POY73111.1"/>
    </source>
</evidence>
<proteinExistence type="predicted"/>
<dbReference type="InterPro" id="IPR036864">
    <property type="entry name" value="Zn2-C6_fun-type_DNA-bd_sf"/>
</dbReference>
<name>A0A2S5B8R5_9BASI</name>
<dbReference type="Pfam" id="PF00172">
    <property type="entry name" value="Zn_clus"/>
    <property type="match status" value="1"/>
</dbReference>
<dbReference type="EMBL" id="PJQD01000041">
    <property type="protein sequence ID" value="POY73111.1"/>
    <property type="molecule type" value="Genomic_DNA"/>
</dbReference>
<dbReference type="GO" id="GO:0000981">
    <property type="term" value="F:DNA-binding transcription factor activity, RNA polymerase II-specific"/>
    <property type="evidence" value="ECO:0007669"/>
    <property type="project" value="InterPro"/>
</dbReference>
<dbReference type="AlphaFoldDB" id="A0A2S5B8R5"/>
<feature type="region of interest" description="Disordered" evidence="1">
    <location>
        <begin position="94"/>
        <end position="125"/>
    </location>
</feature>
<evidence type="ECO:0000256" key="1">
    <source>
        <dbReference type="SAM" id="MobiDB-lite"/>
    </source>
</evidence>
<dbReference type="CDD" id="cd00067">
    <property type="entry name" value="GAL4"/>
    <property type="match status" value="1"/>
</dbReference>
<sequence length="318" mass="34594">MPTEKATLAKGGACMACKTRKVKCSGTRPSCEACQRSARFRGEDPDTIVCSYLKGRKCGQRGDGAEHAVERHPRPAKRAYKDNRDDLMDRLDRSRRLPLKHQRRTDGNQVDGSAISAKPTKRVRLLPRQLDSAPLTESPSPTGTFSASLGSLHMQEVSAYTPQIGPTGDQLHTMPTTNVLPPSLFLFADPDYSPSSASSSERPSPSSTPFANPASPADPDDDDWRDLDTINPGDFSGAGLAITQQPTVADCTYALLPQSFLYEPSHDLTVLSYHPSPAPCPQELPVTPELSLTELYTHAFLPTAHNFSDTISLPFLSM</sequence>
<dbReference type="Gene3D" id="4.10.240.10">
    <property type="entry name" value="Zn(2)-C6 fungal-type DNA-binding domain"/>
    <property type="match status" value="1"/>
</dbReference>
<comment type="caution">
    <text evidence="3">The sequence shown here is derived from an EMBL/GenBank/DDBJ whole genome shotgun (WGS) entry which is preliminary data.</text>
</comment>
<protein>
    <recommendedName>
        <fullName evidence="2">Zn(2)-C6 fungal-type domain-containing protein</fullName>
    </recommendedName>
</protein>
<evidence type="ECO:0000259" key="2">
    <source>
        <dbReference type="PROSITE" id="PS50048"/>
    </source>
</evidence>
<dbReference type="PROSITE" id="PS50048">
    <property type="entry name" value="ZN2_CY6_FUNGAL_2"/>
    <property type="match status" value="1"/>
</dbReference>
<gene>
    <name evidence="3" type="ORF">BMF94_3849</name>
</gene>
<reference evidence="3 4" key="1">
    <citation type="journal article" date="2018" name="Front. Microbiol.">
        <title>Prospects for Fungal Bioremediation of Acidic Radioactive Waste Sites: Characterization and Genome Sequence of Rhodotorula taiwanensis MD1149.</title>
        <authorList>
            <person name="Tkavc R."/>
            <person name="Matrosova V.Y."/>
            <person name="Grichenko O.E."/>
            <person name="Gostincar C."/>
            <person name="Volpe R.P."/>
            <person name="Klimenkova P."/>
            <person name="Gaidamakova E.K."/>
            <person name="Zhou C.E."/>
            <person name="Stewart B.J."/>
            <person name="Lyman M.G."/>
            <person name="Malfatti S.A."/>
            <person name="Rubinfeld B."/>
            <person name="Courtot M."/>
            <person name="Singh J."/>
            <person name="Dalgard C.L."/>
            <person name="Hamilton T."/>
            <person name="Frey K.G."/>
            <person name="Gunde-Cimerman N."/>
            <person name="Dugan L."/>
            <person name="Daly M.J."/>
        </authorList>
    </citation>
    <scope>NUCLEOTIDE SEQUENCE [LARGE SCALE GENOMIC DNA]</scope>
    <source>
        <strain evidence="3 4">MD1149</strain>
    </source>
</reference>
<organism evidence="3 4">
    <name type="scientific">Rhodotorula taiwanensis</name>
    <dbReference type="NCBI Taxonomy" id="741276"/>
    <lineage>
        <taxon>Eukaryota</taxon>
        <taxon>Fungi</taxon>
        <taxon>Dikarya</taxon>
        <taxon>Basidiomycota</taxon>
        <taxon>Pucciniomycotina</taxon>
        <taxon>Microbotryomycetes</taxon>
        <taxon>Sporidiobolales</taxon>
        <taxon>Sporidiobolaceae</taxon>
        <taxon>Rhodotorula</taxon>
    </lineage>
</organism>
<accession>A0A2S5B8R5</accession>
<feature type="region of interest" description="Disordered" evidence="1">
    <location>
        <begin position="191"/>
        <end position="230"/>
    </location>
</feature>
<dbReference type="STRING" id="741276.A0A2S5B8R5"/>
<evidence type="ECO:0000313" key="4">
    <source>
        <dbReference type="Proteomes" id="UP000237144"/>
    </source>
</evidence>
<dbReference type="InterPro" id="IPR001138">
    <property type="entry name" value="Zn2Cys6_DnaBD"/>
</dbReference>
<feature type="domain" description="Zn(2)-C6 fungal-type" evidence="2">
    <location>
        <begin position="13"/>
        <end position="52"/>
    </location>
</feature>
<keyword evidence="4" id="KW-1185">Reference proteome</keyword>
<dbReference type="GO" id="GO:0008270">
    <property type="term" value="F:zinc ion binding"/>
    <property type="evidence" value="ECO:0007669"/>
    <property type="project" value="InterPro"/>
</dbReference>